<dbReference type="GeneID" id="68111763"/>
<sequence length="201" mass="22191">MSSVDNEKRCKCVAVGDGAVGKTCLLIRYAKGEFPAKYIPTIFENYDSSVEYKPRQFVTLSLWDTAGQEGYENLRPLSYPNSDVILICFSCVSPDSFDNVRTVWFPEVKKHVAKTPIVLCGLKTDLRTDNDTINKLKKEGQQPITKEEGEMLAKELKAAAYVECSAYTAENIQNVFQTAILVGLGEFKASHNSSGSGCLLA</sequence>
<keyword evidence="3" id="KW-0342">GTP-binding</keyword>
<dbReference type="InterPro" id="IPR003578">
    <property type="entry name" value="Small_GTPase_Rho"/>
</dbReference>
<keyword evidence="2" id="KW-0547">Nucleotide-binding</keyword>
<dbReference type="PRINTS" id="PR00449">
    <property type="entry name" value="RASTRNSFRMNG"/>
</dbReference>
<dbReference type="SMART" id="SM00174">
    <property type="entry name" value="RHO"/>
    <property type="match status" value="1"/>
</dbReference>
<dbReference type="AlphaFoldDB" id="A0A6A5BNU0"/>
<dbReference type="PROSITE" id="PS51419">
    <property type="entry name" value="RAB"/>
    <property type="match status" value="1"/>
</dbReference>
<dbReference type="SMART" id="SM00173">
    <property type="entry name" value="RAS"/>
    <property type="match status" value="1"/>
</dbReference>
<dbReference type="GO" id="GO:0007264">
    <property type="term" value="P:small GTPase-mediated signal transduction"/>
    <property type="evidence" value="ECO:0007669"/>
    <property type="project" value="InterPro"/>
</dbReference>
<dbReference type="VEuPathDB" id="AmoebaDB:FDP41_004545"/>
<dbReference type="SMART" id="SM00176">
    <property type="entry name" value="RAN"/>
    <property type="match status" value="1"/>
</dbReference>
<reference evidence="4 5" key="1">
    <citation type="journal article" date="2019" name="Sci. Rep.">
        <title>Nanopore sequencing improves the draft genome of the human pathogenic amoeba Naegleria fowleri.</title>
        <authorList>
            <person name="Liechti N."/>
            <person name="Schurch N."/>
            <person name="Bruggmann R."/>
            <person name="Wittwer M."/>
        </authorList>
    </citation>
    <scope>NUCLEOTIDE SEQUENCE [LARGE SCALE GENOMIC DNA]</scope>
    <source>
        <strain evidence="4 5">ATCC 30894</strain>
    </source>
</reference>
<dbReference type="InterPro" id="IPR001806">
    <property type="entry name" value="Small_GTPase"/>
</dbReference>
<dbReference type="OMA" id="TPELGIK"/>
<dbReference type="InterPro" id="IPR027417">
    <property type="entry name" value="P-loop_NTPase"/>
</dbReference>
<dbReference type="SMART" id="SM00175">
    <property type="entry name" value="RAB"/>
    <property type="match status" value="1"/>
</dbReference>
<dbReference type="VEuPathDB" id="AmoebaDB:NF0131730"/>
<proteinExistence type="inferred from homology"/>
<dbReference type="EMBL" id="VFQX01000037">
    <property type="protein sequence ID" value="KAF0976646.1"/>
    <property type="molecule type" value="Genomic_DNA"/>
</dbReference>
<name>A0A6A5BNU0_NAEFO</name>
<dbReference type="OrthoDB" id="8830751at2759"/>
<dbReference type="GO" id="GO:0003924">
    <property type="term" value="F:GTPase activity"/>
    <property type="evidence" value="ECO:0007669"/>
    <property type="project" value="InterPro"/>
</dbReference>
<dbReference type="PROSITE" id="PS51421">
    <property type="entry name" value="RAS"/>
    <property type="match status" value="1"/>
</dbReference>
<dbReference type="NCBIfam" id="TIGR00231">
    <property type="entry name" value="small_GTP"/>
    <property type="match status" value="1"/>
</dbReference>
<accession>A0A6A5BNU0</accession>
<dbReference type="Proteomes" id="UP000444721">
    <property type="component" value="Unassembled WGS sequence"/>
</dbReference>
<dbReference type="RefSeq" id="XP_044561359.1">
    <property type="nucleotide sequence ID" value="XM_044707971.1"/>
</dbReference>
<dbReference type="SUPFAM" id="SSF52540">
    <property type="entry name" value="P-loop containing nucleoside triphosphate hydrolases"/>
    <property type="match status" value="1"/>
</dbReference>
<dbReference type="CDD" id="cd00157">
    <property type="entry name" value="Rho"/>
    <property type="match status" value="1"/>
</dbReference>
<evidence type="ECO:0000313" key="5">
    <source>
        <dbReference type="Proteomes" id="UP000444721"/>
    </source>
</evidence>
<dbReference type="VEuPathDB" id="AmoebaDB:NfTy_082780"/>
<evidence type="ECO:0000256" key="3">
    <source>
        <dbReference type="ARBA" id="ARBA00023134"/>
    </source>
</evidence>
<gene>
    <name evidence="4" type="ORF">FDP41_004545</name>
</gene>
<dbReference type="FunFam" id="3.40.50.300:FF:001179">
    <property type="entry name" value="Rho family GTPase"/>
    <property type="match status" value="1"/>
</dbReference>
<organism evidence="4 5">
    <name type="scientific">Naegleria fowleri</name>
    <name type="common">Brain eating amoeba</name>
    <dbReference type="NCBI Taxonomy" id="5763"/>
    <lineage>
        <taxon>Eukaryota</taxon>
        <taxon>Discoba</taxon>
        <taxon>Heterolobosea</taxon>
        <taxon>Tetramitia</taxon>
        <taxon>Eutetramitia</taxon>
        <taxon>Vahlkampfiidae</taxon>
        <taxon>Naegleria</taxon>
    </lineage>
</organism>
<dbReference type="PROSITE" id="PS51420">
    <property type="entry name" value="RHO"/>
    <property type="match status" value="1"/>
</dbReference>
<protein>
    <submittedName>
        <fullName evidence="4">Uncharacterized protein</fullName>
    </submittedName>
</protein>
<evidence type="ECO:0000313" key="4">
    <source>
        <dbReference type="EMBL" id="KAF0976646.1"/>
    </source>
</evidence>
<keyword evidence="5" id="KW-1185">Reference proteome</keyword>
<dbReference type="InterPro" id="IPR005225">
    <property type="entry name" value="Small_GTP-bd"/>
</dbReference>
<comment type="caution">
    <text evidence="4">The sequence shown here is derived from an EMBL/GenBank/DDBJ whole genome shotgun (WGS) entry which is preliminary data.</text>
</comment>
<dbReference type="GO" id="GO:0005525">
    <property type="term" value="F:GTP binding"/>
    <property type="evidence" value="ECO:0007669"/>
    <property type="project" value="UniProtKB-KW"/>
</dbReference>
<comment type="similarity">
    <text evidence="1">Belongs to the small GTPase superfamily. Rho family.</text>
</comment>
<dbReference type="PANTHER" id="PTHR24072">
    <property type="entry name" value="RHO FAMILY GTPASE"/>
    <property type="match status" value="1"/>
</dbReference>
<dbReference type="Gene3D" id="3.40.50.300">
    <property type="entry name" value="P-loop containing nucleotide triphosphate hydrolases"/>
    <property type="match status" value="1"/>
</dbReference>
<evidence type="ECO:0000256" key="2">
    <source>
        <dbReference type="ARBA" id="ARBA00022741"/>
    </source>
</evidence>
<dbReference type="Pfam" id="PF00071">
    <property type="entry name" value="Ras"/>
    <property type="match status" value="1"/>
</dbReference>
<evidence type="ECO:0000256" key="1">
    <source>
        <dbReference type="ARBA" id="ARBA00010142"/>
    </source>
</evidence>